<feature type="compositionally biased region" description="Polar residues" evidence="1">
    <location>
        <begin position="199"/>
        <end position="210"/>
    </location>
</feature>
<dbReference type="AlphaFoldDB" id="A0A261Y209"/>
<evidence type="ECO:0000256" key="1">
    <source>
        <dbReference type="SAM" id="MobiDB-lite"/>
    </source>
</evidence>
<proteinExistence type="predicted"/>
<dbReference type="InterPro" id="IPR013922">
    <property type="entry name" value="Cyclin_PHO80-like"/>
</dbReference>
<dbReference type="OrthoDB" id="10250320at2759"/>
<feature type="region of interest" description="Disordered" evidence="1">
    <location>
        <begin position="148"/>
        <end position="229"/>
    </location>
</feature>
<dbReference type="SUPFAM" id="SSF47954">
    <property type="entry name" value="Cyclin-like"/>
    <property type="match status" value="1"/>
</dbReference>
<evidence type="ECO:0000313" key="3">
    <source>
        <dbReference type="Proteomes" id="UP000242875"/>
    </source>
</evidence>
<organism evidence="2 3">
    <name type="scientific">Bifiguratus adelaidae</name>
    <dbReference type="NCBI Taxonomy" id="1938954"/>
    <lineage>
        <taxon>Eukaryota</taxon>
        <taxon>Fungi</taxon>
        <taxon>Fungi incertae sedis</taxon>
        <taxon>Mucoromycota</taxon>
        <taxon>Mucoromycotina</taxon>
        <taxon>Endogonomycetes</taxon>
        <taxon>Endogonales</taxon>
        <taxon>Endogonales incertae sedis</taxon>
        <taxon>Bifiguratus</taxon>
    </lineage>
</organism>
<dbReference type="EMBL" id="MVBO01000034">
    <property type="protein sequence ID" value="OZJ04631.1"/>
    <property type="molecule type" value="Genomic_DNA"/>
</dbReference>
<dbReference type="Gene3D" id="1.10.472.10">
    <property type="entry name" value="Cyclin-like"/>
    <property type="match status" value="1"/>
</dbReference>
<gene>
    <name evidence="2" type="ORF">BZG36_02065</name>
</gene>
<feature type="region of interest" description="Disordered" evidence="1">
    <location>
        <begin position="93"/>
        <end position="118"/>
    </location>
</feature>
<sequence length="567" mass="62227">MKPSASQLFFRYLFGSHSKTAPGDENSFKHEREQSTYTSLKGDPGVNVTYRENPRPAAKTLKRGYRSVFDLNRSFESISNSVNAKRTVDTATAVDSLPKPKKSPPFLKPSATDGKKGRFLRHSKSQPLIAKTDIIVLSQSTERAEMSTTVSRLRPTVNQHGLPPVPPIPTAYRPQTKSKNAQRLQDPNSAVRPPADATKPSTSILRSQSIPTSLESFPSPPPTPCSTEPRFTLTKLALRKKLASHSTSNPSTGHRRLFRTSTQADLKATDMPFARIPAHALRTATEPDNVPSIPVPPPRRASEGSQGQDLILANVNWEAKERLKRSNSTSSLWTVNETLGTANFRATVRCIADIIYHRKTSGECAIITMIYLDRMQQATRTHLFDGSWRYAVLGAFLLAVKVWDDFAVFNGDFAGVARDGVPFMNTLESWYLKHLDYDVSIKASLFAMYYFYLRDMGGTWSNDLDVYDVKNSPMSGGLSLRIGAGGGVRTWSVKPLTVPEAIQVGATPHPSPLMPFSQPTCASVALAGGGNFSGTSRGLPSPATLNDLKRCKSLDRTADSRAVVVLM</sequence>
<dbReference type="GO" id="GO:0019901">
    <property type="term" value="F:protein kinase binding"/>
    <property type="evidence" value="ECO:0007669"/>
    <property type="project" value="InterPro"/>
</dbReference>
<evidence type="ECO:0000313" key="2">
    <source>
        <dbReference type="EMBL" id="OZJ04631.1"/>
    </source>
</evidence>
<evidence type="ECO:0008006" key="4">
    <source>
        <dbReference type="Google" id="ProtNLM"/>
    </source>
</evidence>
<feature type="region of interest" description="Disordered" evidence="1">
    <location>
        <begin position="17"/>
        <end position="46"/>
    </location>
</feature>
<dbReference type="PANTHER" id="PTHR14248">
    <property type="entry name" value="CYCLIN Y, ISOFORM A"/>
    <property type="match status" value="1"/>
</dbReference>
<comment type="caution">
    <text evidence="2">The sequence shown here is derived from an EMBL/GenBank/DDBJ whole genome shotgun (WGS) entry which is preliminary data.</text>
</comment>
<keyword evidence="3" id="KW-1185">Reference proteome</keyword>
<name>A0A261Y209_9FUNG</name>
<feature type="compositionally biased region" description="Polar residues" evidence="1">
    <location>
        <begin position="148"/>
        <end position="159"/>
    </location>
</feature>
<protein>
    <recommendedName>
        <fullName evidence="4">Cyclin N-terminal domain-containing protein</fullName>
    </recommendedName>
</protein>
<reference evidence="2 3" key="1">
    <citation type="journal article" date="2017" name="Mycologia">
        <title>Bifiguratus adelaidae, gen. et sp. nov., a new member of Mucoromycotina in endophytic and soil-dwelling habitats.</title>
        <authorList>
            <person name="Torres-Cruz T.J."/>
            <person name="Billingsley Tobias T.L."/>
            <person name="Almatruk M."/>
            <person name="Hesse C."/>
            <person name="Kuske C.R."/>
            <person name="Desiro A."/>
            <person name="Benucci G.M."/>
            <person name="Bonito G."/>
            <person name="Stajich J.E."/>
            <person name="Dunlap C."/>
            <person name="Arnold A.E."/>
            <person name="Porras-Alfaro A."/>
        </authorList>
    </citation>
    <scope>NUCLEOTIDE SEQUENCE [LARGE SCALE GENOMIC DNA]</scope>
    <source>
        <strain evidence="2 3">AZ0501</strain>
    </source>
</reference>
<dbReference type="Pfam" id="PF08613">
    <property type="entry name" value="Cyclin"/>
    <property type="match status" value="1"/>
</dbReference>
<accession>A0A261Y209</accession>
<dbReference type="InterPro" id="IPR036915">
    <property type="entry name" value="Cyclin-like_sf"/>
</dbReference>
<feature type="region of interest" description="Disordered" evidence="1">
    <location>
        <begin position="285"/>
        <end position="306"/>
    </location>
</feature>
<dbReference type="Proteomes" id="UP000242875">
    <property type="component" value="Unassembled WGS sequence"/>
</dbReference>
<feature type="compositionally biased region" description="Polar residues" evidence="1">
    <location>
        <begin position="173"/>
        <end position="188"/>
    </location>
</feature>